<organism evidence="13 14">
    <name type="scientific">Intoshia linei</name>
    <dbReference type="NCBI Taxonomy" id="1819745"/>
    <lineage>
        <taxon>Eukaryota</taxon>
        <taxon>Metazoa</taxon>
        <taxon>Spiralia</taxon>
        <taxon>Lophotrochozoa</taxon>
        <taxon>Mesozoa</taxon>
        <taxon>Orthonectida</taxon>
        <taxon>Rhopaluridae</taxon>
        <taxon>Intoshia</taxon>
    </lineage>
</organism>
<comment type="caution">
    <text evidence="13">The sequence shown here is derived from an EMBL/GenBank/DDBJ whole genome shotgun (WGS) entry which is preliminary data.</text>
</comment>
<keyword evidence="14" id="KW-1185">Reference proteome</keyword>
<comment type="subcellular location">
    <subcellularLocation>
        <location evidence="1">Endoplasmic reticulum membrane</location>
        <topology evidence="1">Single-pass type IV membrane protein</topology>
    </subcellularLocation>
</comment>
<sequence>MIHLYITPINKKELCEYLAQVSRFKNKLREYDENNIGSKYKKYNKPSNKKNKNYLHLSKNESNDLSENMISIVRNIKGNAVTTNEIIGTDSDKIQNSINICNSNELELAKLNKNLEKKVRESINIWTYILFGIYYFLVVVLCSF</sequence>
<dbReference type="GO" id="GO:0015031">
    <property type="term" value="P:protein transport"/>
    <property type="evidence" value="ECO:0007669"/>
    <property type="project" value="UniProtKB-KW"/>
</dbReference>
<reference evidence="13 14" key="1">
    <citation type="submission" date="2016-04" db="EMBL/GenBank/DDBJ databases">
        <title>The genome of Intoshia linei affirms orthonectids as highly simplified spiralians.</title>
        <authorList>
            <person name="Mikhailov K.V."/>
            <person name="Slusarev G.S."/>
            <person name="Nikitin M.A."/>
            <person name="Logacheva M.D."/>
            <person name="Penin A."/>
            <person name="Aleoshin V."/>
            <person name="Panchin Y.V."/>
        </authorList>
    </citation>
    <scope>NUCLEOTIDE SEQUENCE [LARGE SCALE GENOMIC DNA]</scope>
    <source>
        <strain evidence="13">Intl2013</strain>
        <tissue evidence="13">Whole animal</tissue>
    </source>
</reference>
<proteinExistence type="inferred from homology"/>
<gene>
    <name evidence="13" type="ORF">A3Q56_07945</name>
</gene>
<dbReference type="Proteomes" id="UP000078046">
    <property type="component" value="Unassembled WGS sequence"/>
</dbReference>
<keyword evidence="7" id="KW-0931">ER-Golgi transport</keyword>
<feature type="transmembrane region" description="Helical" evidence="12">
    <location>
        <begin position="123"/>
        <end position="141"/>
    </location>
</feature>
<evidence type="ECO:0000256" key="2">
    <source>
        <dbReference type="ARBA" id="ARBA00007891"/>
    </source>
</evidence>
<keyword evidence="8" id="KW-0653">Protein transport</keyword>
<dbReference type="EMBL" id="LWCA01001910">
    <property type="protein sequence ID" value="OAF64342.1"/>
    <property type="molecule type" value="Genomic_DNA"/>
</dbReference>
<evidence type="ECO:0000256" key="4">
    <source>
        <dbReference type="ARBA" id="ARBA00022448"/>
    </source>
</evidence>
<evidence type="ECO:0000256" key="1">
    <source>
        <dbReference type="ARBA" id="ARBA00004163"/>
    </source>
</evidence>
<dbReference type="AlphaFoldDB" id="A0A177AS47"/>
<dbReference type="InterPro" id="IPR019150">
    <property type="entry name" value="Vesicle_transport_protein_Use1"/>
</dbReference>
<evidence type="ECO:0000256" key="3">
    <source>
        <dbReference type="ARBA" id="ARBA00015843"/>
    </source>
</evidence>
<evidence type="ECO:0000256" key="10">
    <source>
        <dbReference type="ARBA" id="ARBA00023136"/>
    </source>
</evidence>
<keyword evidence="6" id="KW-0256">Endoplasmic reticulum</keyword>
<dbReference type="GO" id="GO:0016192">
    <property type="term" value="P:vesicle-mediated transport"/>
    <property type="evidence" value="ECO:0007669"/>
    <property type="project" value="UniProtKB-KW"/>
</dbReference>
<name>A0A177AS47_9BILA</name>
<evidence type="ECO:0000313" key="13">
    <source>
        <dbReference type="EMBL" id="OAF64342.1"/>
    </source>
</evidence>
<dbReference type="Pfam" id="PF09753">
    <property type="entry name" value="Use1"/>
    <property type="match status" value="1"/>
</dbReference>
<evidence type="ECO:0000256" key="5">
    <source>
        <dbReference type="ARBA" id="ARBA00022692"/>
    </source>
</evidence>
<comment type="similarity">
    <text evidence="2">Belongs to the USE1 family.</text>
</comment>
<protein>
    <recommendedName>
        <fullName evidence="3">Vesicle transport protein USE1</fullName>
    </recommendedName>
    <alternativeName>
        <fullName evidence="11">USE1-like protein</fullName>
    </alternativeName>
</protein>
<evidence type="ECO:0000256" key="7">
    <source>
        <dbReference type="ARBA" id="ARBA00022892"/>
    </source>
</evidence>
<evidence type="ECO:0000256" key="8">
    <source>
        <dbReference type="ARBA" id="ARBA00022927"/>
    </source>
</evidence>
<keyword evidence="9 12" id="KW-1133">Transmembrane helix</keyword>
<evidence type="ECO:0000313" key="14">
    <source>
        <dbReference type="Proteomes" id="UP000078046"/>
    </source>
</evidence>
<evidence type="ECO:0000256" key="12">
    <source>
        <dbReference type="SAM" id="Phobius"/>
    </source>
</evidence>
<evidence type="ECO:0000256" key="9">
    <source>
        <dbReference type="ARBA" id="ARBA00022989"/>
    </source>
</evidence>
<keyword evidence="5 12" id="KW-0812">Transmembrane</keyword>
<evidence type="ECO:0000256" key="11">
    <source>
        <dbReference type="ARBA" id="ARBA00032711"/>
    </source>
</evidence>
<keyword evidence="4" id="KW-0813">Transport</keyword>
<accession>A0A177AS47</accession>
<evidence type="ECO:0000256" key="6">
    <source>
        <dbReference type="ARBA" id="ARBA00022824"/>
    </source>
</evidence>
<keyword evidence="10 12" id="KW-0472">Membrane</keyword>
<dbReference type="GO" id="GO:0005789">
    <property type="term" value="C:endoplasmic reticulum membrane"/>
    <property type="evidence" value="ECO:0007669"/>
    <property type="project" value="UniProtKB-SubCell"/>
</dbReference>